<dbReference type="EMBL" id="CAJJDP010000114">
    <property type="protein sequence ID" value="CAD8197283.1"/>
    <property type="molecule type" value="Genomic_DNA"/>
</dbReference>
<dbReference type="Proteomes" id="UP000683925">
    <property type="component" value="Unassembled WGS sequence"/>
</dbReference>
<dbReference type="AlphaFoldDB" id="A0A8S1X5F3"/>
<organism evidence="1 2">
    <name type="scientific">Paramecium octaurelia</name>
    <dbReference type="NCBI Taxonomy" id="43137"/>
    <lineage>
        <taxon>Eukaryota</taxon>
        <taxon>Sar</taxon>
        <taxon>Alveolata</taxon>
        <taxon>Ciliophora</taxon>
        <taxon>Intramacronucleata</taxon>
        <taxon>Oligohymenophorea</taxon>
        <taxon>Peniculida</taxon>
        <taxon>Parameciidae</taxon>
        <taxon>Paramecium</taxon>
    </lineage>
</organism>
<dbReference type="OrthoDB" id="306415at2759"/>
<dbReference type="OMA" id="QSIGLWY"/>
<evidence type="ECO:0000313" key="1">
    <source>
        <dbReference type="EMBL" id="CAD8197283.1"/>
    </source>
</evidence>
<reference evidence="1" key="1">
    <citation type="submission" date="2021-01" db="EMBL/GenBank/DDBJ databases">
        <authorList>
            <consortium name="Genoscope - CEA"/>
            <person name="William W."/>
        </authorList>
    </citation>
    <scope>NUCLEOTIDE SEQUENCE</scope>
</reference>
<proteinExistence type="predicted"/>
<evidence type="ECO:0000313" key="2">
    <source>
        <dbReference type="Proteomes" id="UP000683925"/>
    </source>
</evidence>
<sequence length="360" mass="41904">MLAPQYILTKFQEFLETQLENKPNKNEVIKKLRDFNRYFAANNYNVSKGFEYFQNNQNSMQQLAPIPKIIIDKLQIPETTMQLTGQGLQGLYYAIMIGLQNKKGQFIADGTAYQQLNQLIKTNQIHQSIGLWYFTEIATILLKNSINLNLSNHLLENGIKISDQIDIKNLSIGQSALLVDNLKYVINVDIQQILYYKPNKTLHRLVLLNSSLPNCVKIMIENDIYQDVLLFSIFQEEQSNPRNQQQKYPPQQQQQQYQSQQQQIQYSGQSSNKSISIQQQVKMLLEEMNQQTDLLIEQNQLKTLPEFKAQQYVKQMKNQILSEEKKKKCLKCQQEFSSDIGSIAGQITNFCMKCYKEFSI</sequence>
<accession>A0A8S1X5F3</accession>
<protein>
    <submittedName>
        <fullName evidence="1">Uncharacterized protein</fullName>
    </submittedName>
</protein>
<keyword evidence="2" id="KW-1185">Reference proteome</keyword>
<name>A0A8S1X5F3_PAROT</name>
<gene>
    <name evidence="1" type="ORF">POCTA_138.1.T1140031</name>
</gene>
<comment type="caution">
    <text evidence="1">The sequence shown here is derived from an EMBL/GenBank/DDBJ whole genome shotgun (WGS) entry which is preliminary data.</text>
</comment>